<keyword evidence="8" id="KW-0133">Cell shape</keyword>
<dbReference type="RefSeq" id="WP_073073747.1">
    <property type="nucleotide sequence ID" value="NZ_FQXN01000006.1"/>
</dbReference>
<evidence type="ECO:0000256" key="4">
    <source>
        <dbReference type="ARBA" id="ARBA00022670"/>
    </source>
</evidence>
<dbReference type="GO" id="GO:0008360">
    <property type="term" value="P:regulation of cell shape"/>
    <property type="evidence" value="ECO:0007669"/>
    <property type="project" value="UniProtKB-KW"/>
</dbReference>
<keyword evidence="2" id="KW-1003">Cell membrane</keyword>
<dbReference type="SUPFAM" id="SSF53955">
    <property type="entry name" value="Lysozyme-like"/>
    <property type="match status" value="1"/>
</dbReference>
<keyword evidence="10" id="KW-0472">Membrane</keyword>
<reference evidence="18" key="1">
    <citation type="submission" date="2016-11" db="EMBL/GenBank/DDBJ databases">
        <authorList>
            <person name="Varghese N."/>
            <person name="Submissions S."/>
        </authorList>
    </citation>
    <scope>NUCLEOTIDE SEQUENCE [LARGE SCALE GENOMIC DNA]</scope>
    <source>
        <strain evidence="18">DSM 15807</strain>
    </source>
</reference>
<evidence type="ECO:0000256" key="2">
    <source>
        <dbReference type="ARBA" id="ARBA00022475"/>
    </source>
</evidence>
<evidence type="ECO:0000259" key="15">
    <source>
        <dbReference type="Pfam" id="PF00905"/>
    </source>
</evidence>
<evidence type="ECO:0000256" key="3">
    <source>
        <dbReference type="ARBA" id="ARBA00022645"/>
    </source>
</evidence>
<dbReference type="GO" id="GO:0004180">
    <property type="term" value="F:carboxypeptidase activity"/>
    <property type="evidence" value="ECO:0007669"/>
    <property type="project" value="UniProtKB-KW"/>
</dbReference>
<dbReference type="EC" id="2.4.99.28" evidence="13"/>
<comment type="catalytic activity">
    <reaction evidence="14">
        <text>[GlcNAc-(1-&gt;4)-Mur2Ac(oyl-L-Ala-gamma-D-Glu-L-Lys-D-Ala-D-Ala)](n)-di-trans,octa-cis-undecaprenyl diphosphate + beta-D-GlcNAc-(1-&gt;4)-Mur2Ac(oyl-L-Ala-gamma-D-Glu-L-Lys-D-Ala-D-Ala)-di-trans,octa-cis-undecaprenyl diphosphate = [GlcNAc-(1-&gt;4)-Mur2Ac(oyl-L-Ala-gamma-D-Glu-L-Lys-D-Ala-D-Ala)](n+1)-di-trans,octa-cis-undecaprenyl diphosphate + di-trans,octa-cis-undecaprenyl diphosphate + H(+)</text>
        <dbReference type="Rhea" id="RHEA:23708"/>
        <dbReference type="Rhea" id="RHEA-COMP:9602"/>
        <dbReference type="Rhea" id="RHEA-COMP:9603"/>
        <dbReference type="ChEBI" id="CHEBI:15378"/>
        <dbReference type="ChEBI" id="CHEBI:58405"/>
        <dbReference type="ChEBI" id="CHEBI:60033"/>
        <dbReference type="ChEBI" id="CHEBI:78435"/>
        <dbReference type="EC" id="2.4.99.28"/>
    </reaction>
</comment>
<keyword evidence="9" id="KW-0573">Peptidoglycan synthesis</keyword>
<dbReference type="GO" id="GO:0008658">
    <property type="term" value="F:penicillin binding"/>
    <property type="evidence" value="ECO:0007669"/>
    <property type="project" value="InterPro"/>
</dbReference>
<gene>
    <name evidence="17" type="ORF">SAMN02745199_1515</name>
</gene>
<sequence>MKRLIIFLIGFFLAFFSLFYLYITFTKDLPEPETVIPSSLVVEYSDGSPFYFPRALWFNLDDYPEKLINALIISEDEDFFVHIGIDVLGILRGLYNTFIKKDIQGGSTLTQQLARSLYLTQERTIKRKIKEIFISFYLEKMRTKEEILELYLNTVYMGNGIYGFGTASKYYFGKEPKDLTLPEIALLVNTVKSPEYYNPQDLKGNYKKAVIVLKRLLNEEVITTEEYKKYSQELLKVKSHKVVEEKYDEEIFWRIIEELKELGFSLDILRKGFRVKTTLVKEYNEILAKTLSENNAALIFDYVTGEILGYYGKGVHSGRRQTGSLIKPFYYYKALLEGYNLDSKLFDLPIKIGDWTPENFEKDFHGQTTLEEALVHSRNVPSLNLYLMLGDNNVRTFLQKQLKIGGFYPNDLTLALGTLETSHEELAKGFSGLLNGGVVVKPHIVDEVISYDGIVYYKSKTTVENVIKGSRRSQIEASYLLINLLKEVVRRGTGVRARIPGRYIVGKTGTAEQYAWFMGADGEKLMIISQDGKDLLGGRDVAPLWKAIASKIDIGKTPFNISSIYRKLSVIKINPLKYIDYQYIYQMIQEGKMTIDTLVRILKTFDDESLFEFLSFMNSISQDLTLQLWSLLGGGD</sequence>
<dbReference type="GO" id="GO:0009252">
    <property type="term" value="P:peptidoglycan biosynthetic process"/>
    <property type="evidence" value="ECO:0007669"/>
    <property type="project" value="UniProtKB-KW"/>
</dbReference>
<evidence type="ECO:0000256" key="6">
    <source>
        <dbReference type="ARBA" id="ARBA00022679"/>
    </source>
</evidence>
<dbReference type="InterPro" id="IPR050396">
    <property type="entry name" value="Glycosyltr_51/Transpeptidase"/>
</dbReference>
<keyword evidence="7" id="KW-0378">Hydrolase</keyword>
<dbReference type="InterPro" id="IPR001460">
    <property type="entry name" value="PCN-bd_Tpept"/>
</dbReference>
<evidence type="ECO:0000256" key="9">
    <source>
        <dbReference type="ARBA" id="ARBA00022984"/>
    </source>
</evidence>
<dbReference type="SUPFAM" id="SSF56601">
    <property type="entry name" value="beta-lactamase/transpeptidase-like"/>
    <property type="match status" value="1"/>
</dbReference>
<dbReference type="InterPro" id="IPR001264">
    <property type="entry name" value="Glyco_trans_51"/>
</dbReference>
<keyword evidence="5" id="KW-0328">Glycosyltransferase</keyword>
<proteinExistence type="predicted"/>
<evidence type="ECO:0000256" key="8">
    <source>
        <dbReference type="ARBA" id="ARBA00022960"/>
    </source>
</evidence>
<name>A0A1M5TW71_9BACT</name>
<evidence type="ECO:0000313" key="17">
    <source>
        <dbReference type="EMBL" id="SHH55042.1"/>
    </source>
</evidence>
<evidence type="ECO:0000256" key="5">
    <source>
        <dbReference type="ARBA" id="ARBA00022676"/>
    </source>
</evidence>
<dbReference type="InterPro" id="IPR023346">
    <property type="entry name" value="Lysozyme-like_dom_sf"/>
</dbReference>
<accession>A0A1M5TW71</accession>
<dbReference type="InterPro" id="IPR036950">
    <property type="entry name" value="PBP_transglycosylase"/>
</dbReference>
<protein>
    <recommendedName>
        <fullName evidence="13">peptidoglycan glycosyltransferase</fullName>
        <ecNumber evidence="13">2.4.99.28</ecNumber>
    </recommendedName>
</protein>
<keyword evidence="6" id="KW-0808">Transferase</keyword>
<dbReference type="InterPro" id="IPR012338">
    <property type="entry name" value="Beta-lactam/transpept-like"/>
</dbReference>
<dbReference type="Proteomes" id="UP000242592">
    <property type="component" value="Unassembled WGS sequence"/>
</dbReference>
<dbReference type="Pfam" id="PF00905">
    <property type="entry name" value="Transpeptidase"/>
    <property type="match status" value="1"/>
</dbReference>
<dbReference type="EMBL" id="FQXN01000006">
    <property type="protein sequence ID" value="SHH55042.1"/>
    <property type="molecule type" value="Genomic_DNA"/>
</dbReference>
<organism evidence="17 18">
    <name type="scientific">Thermosipho atlanticus DSM 15807</name>
    <dbReference type="NCBI Taxonomy" id="1123380"/>
    <lineage>
        <taxon>Bacteria</taxon>
        <taxon>Thermotogati</taxon>
        <taxon>Thermotogota</taxon>
        <taxon>Thermotogae</taxon>
        <taxon>Thermotogales</taxon>
        <taxon>Fervidobacteriaceae</taxon>
        <taxon>Thermosipho</taxon>
    </lineage>
</organism>
<keyword evidence="3 17" id="KW-0121">Carboxypeptidase</keyword>
<dbReference type="GO" id="GO:0071555">
    <property type="term" value="P:cell wall organization"/>
    <property type="evidence" value="ECO:0007669"/>
    <property type="project" value="UniProtKB-KW"/>
</dbReference>
<dbReference type="Pfam" id="PF00912">
    <property type="entry name" value="Transgly"/>
    <property type="match status" value="1"/>
</dbReference>
<evidence type="ECO:0000256" key="10">
    <source>
        <dbReference type="ARBA" id="ARBA00023136"/>
    </source>
</evidence>
<dbReference type="OrthoDB" id="9766909at2"/>
<evidence type="ECO:0000256" key="11">
    <source>
        <dbReference type="ARBA" id="ARBA00023268"/>
    </source>
</evidence>
<dbReference type="GO" id="GO:0030288">
    <property type="term" value="C:outer membrane-bounded periplasmic space"/>
    <property type="evidence" value="ECO:0007669"/>
    <property type="project" value="TreeGrafter"/>
</dbReference>
<dbReference type="STRING" id="1123380.SAMN02745199_1515"/>
<evidence type="ECO:0000256" key="12">
    <source>
        <dbReference type="ARBA" id="ARBA00023316"/>
    </source>
</evidence>
<evidence type="ECO:0000259" key="16">
    <source>
        <dbReference type="Pfam" id="PF00912"/>
    </source>
</evidence>
<evidence type="ECO:0000256" key="1">
    <source>
        <dbReference type="ARBA" id="ARBA00004236"/>
    </source>
</evidence>
<dbReference type="GO" id="GO:0006508">
    <property type="term" value="P:proteolysis"/>
    <property type="evidence" value="ECO:0007669"/>
    <property type="project" value="UniProtKB-KW"/>
</dbReference>
<dbReference type="GO" id="GO:0005886">
    <property type="term" value="C:plasma membrane"/>
    <property type="evidence" value="ECO:0007669"/>
    <property type="project" value="UniProtKB-SubCell"/>
</dbReference>
<feature type="domain" description="Penicillin-binding protein transpeptidase" evidence="15">
    <location>
        <begin position="297"/>
        <end position="518"/>
    </location>
</feature>
<dbReference type="GO" id="GO:0008955">
    <property type="term" value="F:peptidoglycan glycosyltransferase activity"/>
    <property type="evidence" value="ECO:0007669"/>
    <property type="project" value="UniProtKB-EC"/>
</dbReference>
<evidence type="ECO:0000256" key="14">
    <source>
        <dbReference type="ARBA" id="ARBA00049902"/>
    </source>
</evidence>
<evidence type="ECO:0000256" key="7">
    <source>
        <dbReference type="ARBA" id="ARBA00022801"/>
    </source>
</evidence>
<dbReference type="Gene3D" id="1.10.3810.10">
    <property type="entry name" value="Biosynthetic peptidoglycan transglycosylase-like"/>
    <property type="match status" value="1"/>
</dbReference>
<dbReference type="Gene3D" id="3.40.710.10">
    <property type="entry name" value="DD-peptidase/beta-lactamase superfamily"/>
    <property type="match status" value="1"/>
</dbReference>
<keyword evidence="12" id="KW-0961">Cell wall biogenesis/degradation</keyword>
<evidence type="ECO:0000256" key="13">
    <source>
        <dbReference type="ARBA" id="ARBA00044770"/>
    </source>
</evidence>
<dbReference type="AlphaFoldDB" id="A0A1M5TW71"/>
<keyword evidence="18" id="KW-1185">Reference proteome</keyword>
<feature type="domain" description="Glycosyl transferase family 51" evidence="16">
    <location>
        <begin position="56"/>
        <end position="215"/>
    </location>
</feature>
<evidence type="ECO:0000313" key="18">
    <source>
        <dbReference type="Proteomes" id="UP000242592"/>
    </source>
</evidence>
<comment type="subcellular location">
    <subcellularLocation>
        <location evidence="1">Cell membrane</location>
    </subcellularLocation>
</comment>
<dbReference type="PANTHER" id="PTHR32282">
    <property type="entry name" value="BINDING PROTEIN TRANSPEPTIDASE, PUTATIVE-RELATED"/>
    <property type="match status" value="1"/>
</dbReference>
<keyword evidence="4" id="KW-0645">Protease</keyword>
<keyword evidence="11" id="KW-0511">Multifunctional enzyme</keyword>
<dbReference type="PANTHER" id="PTHR32282:SF11">
    <property type="entry name" value="PENICILLIN-BINDING PROTEIN 1B"/>
    <property type="match status" value="1"/>
</dbReference>